<accession>A0A8T0B7E6</accession>
<gene>
    <name evidence="3" type="ORF">HF521_001410</name>
</gene>
<dbReference type="AlphaFoldDB" id="A0A8T0B7E6"/>
<organism evidence="3 4">
    <name type="scientific">Silurus meridionalis</name>
    <name type="common">Southern catfish</name>
    <name type="synonym">Silurus soldatovi meridionalis</name>
    <dbReference type="NCBI Taxonomy" id="175797"/>
    <lineage>
        <taxon>Eukaryota</taxon>
        <taxon>Metazoa</taxon>
        <taxon>Chordata</taxon>
        <taxon>Craniata</taxon>
        <taxon>Vertebrata</taxon>
        <taxon>Euteleostomi</taxon>
        <taxon>Actinopterygii</taxon>
        <taxon>Neopterygii</taxon>
        <taxon>Teleostei</taxon>
        <taxon>Ostariophysi</taxon>
        <taxon>Siluriformes</taxon>
        <taxon>Siluridae</taxon>
        <taxon>Silurus</taxon>
    </lineage>
</organism>
<feature type="coiled-coil region" evidence="1">
    <location>
        <begin position="380"/>
        <end position="407"/>
    </location>
</feature>
<dbReference type="InterPro" id="IPR039889">
    <property type="entry name" value="CCD33"/>
</dbReference>
<proteinExistence type="predicted"/>
<dbReference type="EMBL" id="JABFDY010000010">
    <property type="protein sequence ID" value="KAF7702127.1"/>
    <property type="molecule type" value="Genomic_DNA"/>
</dbReference>
<dbReference type="GO" id="GO:0005777">
    <property type="term" value="C:peroxisome"/>
    <property type="evidence" value="ECO:0007669"/>
    <property type="project" value="TreeGrafter"/>
</dbReference>
<feature type="coiled-coil region" evidence="1">
    <location>
        <begin position="436"/>
        <end position="511"/>
    </location>
</feature>
<keyword evidence="1" id="KW-0175">Coiled coil</keyword>
<evidence type="ECO:0000313" key="4">
    <source>
        <dbReference type="Proteomes" id="UP000606274"/>
    </source>
</evidence>
<sequence length="646" mass="73479">MKDEELIQANSVSTDTFEQAIFCTESDPKLDSSRERLLLFSNTATCTEQLKVKTKPDLSDQALIHTLSQNPEPFPYVYVKVSPQMKESAFLSSSYNSCETARVEIISVTLHGATSLSLLIDGRVPLPHANVMDICSSENCLAVWILSDVLINLADGPSKELLAHFRIPSSSLEPFKHYYLELVQAHRAVPSGVHVYVTMVRKLSLLPRLPCFFFSGFEVLLQSIDSPLKDPVGPLLVVADIVADYDAYRAASICVMPVPFPQSPEPVLTLLKLTAQGQPQLQRDGFDLPAYDALAQILPEYQHIFKTPKAPKLSNREPREQKKSKRSLELNQTFEIPSPHERLQLPTVQDDDPHAAQITEHQTKEMENYRSAMCKMAEDILALRSQVASLEEQNSQLRSELSMNQDLGRTLLDDTDIDVMTKAEIADRIVTLKCKLASESSKAADQRDKIQQLQNELIRKNDNEKELMRLQRVHKQQEAVLLRYQGQIKKFSNLEATVRQQEKVIERMEKVLTTKLKERNKENAARTKKVLKEKDSEDSRMREIESILAAENTRLRDELERLRQHPQPIIIQQAAQQPFADSEKLRLLEQLERADACTRTLGKQLEENARQWGKEKQDLLTRLSEYSHGFAGTSNLYFLPPVSTQR</sequence>
<keyword evidence="4" id="KW-1185">Reference proteome</keyword>
<evidence type="ECO:0000313" key="3">
    <source>
        <dbReference type="EMBL" id="KAF7702127.1"/>
    </source>
</evidence>
<dbReference type="Proteomes" id="UP000606274">
    <property type="component" value="Unassembled WGS sequence"/>
</dbReference>
<feature type="region of interest" description="Disordered" evidence="2">
    <location>
        <begin position="308"/>
        <end position="331"/>
    </location>
</feature>
<evidence type="ECO:0000256" key="1">
    <source>
        <dbReference type="SAM" id="Coils"/>
    </source>
</evidence>
<evidence type="ECO:0008006" key="5">
    <source>
        <dbReference type="Google" id="ProtNLM"/>
    </source>
</evidence>
<dbReference type="PANTHER" id="PTHR21623:SF2">
    <property type="entry name" value="COILED-COIL DOMAIN-CONTAINING PROTEIN 33"/>
    <property type="match status" value="1"/>
</dbReference>
<reference evidence="3" key="1">
    <citation type="submission" date="2020-08" db="EMBL/GenBank/DDBJ databases">
        <title>Chromosome-level assembly of Southern catfish (Silurus meridionalis) provides insights into visual adaptation to the nocturnal and benthic lifestyles.</title>
        <authorList>
            <person name="Zhang Y."/>
            <person name="Wang D."/>
            <person name="Peng Z."/>
        </authorList>
    </citation>
    <scope>NUCLEOTIDE SEQUENCE</scope>
    <source>
        <strain evidence="3">SWU-2019-XX</strain>
        <tissue evidence="3">Muscle</tissue>
    </source>
</reference>
<evidence type="ECO:0000256" key="2">
    <source>
        <dbReference type="SAM" id="MobiDB-lite"/>
    </source>
</evidence>
<protein>
    <recommendedName>
        <fullName evidence="5">Coiled-coil domain-containing protein 33</fullName>
    </recommendedName>
</protein>
<dbReference type="PANTHER" id="PTHR21623">
    <property type="entry name" value="SPERIOLIN-BINDING FACTOR"/>
    <property type="match status" value="1"/>
</dbReference>
<name>A0A8T0B7E6_SILME</name>
<comment type="caution">
    <text evidence="3">The sequence shown here is derived from an EMBL/GenBank/DDBJ whole genome shotgun (WGS) entry which is preliminary data.</text>
</comment>